<comment type="caution">
    <text evidence="1">The sequence shown here is derived from an EMBL/GenBank/DDBJ whole genome shotgun (WGS) entry which is preliminary data.</text>
</comment>
<dbReference type="EMBL" id="MWWX01000005">
    <property type="protein sequence ID" value="OZG62566.1"/>
    <property type="molecule type" value="Genomic_DNA"/>
</dbReference>
<protein>
    <submittedName>
        <fullName evidence="1">Uncharacterized protein</fullName>
    </submittedName>
</protein>
<sequence length="273" mass="31017">MYADGLVLRVLFHDHGASYEGLASWWGLDVWVGDPWDCAYVDWRVETARRHLAAGSWDRRVVDGWTVCLDQGLPVALWPSSPDRFPRLSGSASMPFESFESEAARVLRRCCAYAGPESFGDPLAPSRRERVAGLMCVSGIEYEPFRHFPLCDAQSGSRGWDWTSRLQTPDGKVLSGELQTGSDTVFLVGSFMDRWERVLVDGWASLPGCHDTRLNEHIRLLMVREGPSLDLSFVKFVSAGWSCCFPQDVQRVFRRMIVLWVRPLPWFVLVIWS</sequence>
<dbReference type="Proteomes" id="UP000216352">
    <property type="component" value="Unassembled WGS sequence"/>
</dbReference>
<name>A0A261FUY3_9BIFI</name>
<proteinExistence type="predicted"/>
<evidence type="ECO:0000313" key="2">
    <source>
        <dbReference type="Proteomes" id="UP000216352"/>
    </source>
</evidence>
<reference evidence="1 2" key="1">
    <citation type="journal article" date="2017" name="BMC Genomics">
        <title>Comparative genomic and phylogenomic analyses of the Bifidobacteriaceae family.</title>
        <authorList>
            <person name="Lugli G.A."/>
            <person name="Milani C."/>
            <person name="Turroni F."/>
            <person name="Duranti S."/>
            <person name="Mancabelli L."/>
            <person name="Mangifesta M."/>
            <person name="Ferrario C."/>
            <person name="Modesto M."/>
            <person name="Mattarelli P."/>
            <person name="Jiri K."/>
            <person name="van Sinderen D."/>
            <person name="Ventura M."/>
        </authorList>
    </citation>
    <scope>NUCLEOTIDE SEQUENCE [LARGE SCALE GENOMIC DNA]</scope>
    <source>
        <strain evidence="1 2">DSM 28807</strain>
    </source>
</reference>
<gene>
    <name evidence="1" type="ORF">BLEM_1112</name>
</gene>
<accession>A0A261FUY3</accession>
<evidence type="ECO:0000313" key="1">
    <source>
        <dbReference type="EMBL" id="OZG62566.1"/>
    </source>
</evidence>
<organism evidence="1 2">
    <name type="scientific">Bifidobacterium lemurum</name>
    <dbReference type="NCBI Taxonomy" id="1603886"/>
    <lineage>
        <taxon>Bacteria</taxon>
        <taxon>Bacillati</taxon>
        <taxon>Actinomycetota</taxon>
        <taxon>Actinomycetes</taxon>
        <taxon>Bifidobacteriales</taxon>
        <taxon>Bifidobacteriaceae</taxon>
        <taxon>Bifidobacterium</taxon>
    </lineage>
</organism>
<dbReference type="RefSeq" id="WP_094725280.1">
    <property type="nucleotide sequence ID" value="NZ_CP062948.1"/>
</dbReference>
<dbReference type="AlphaFoldDB" id="A0A261FUY3"/>
<keyword evidence="2" id="KW-1185">Reference proteome</keyword>